<evidence type="ECO:0000256" key="5">
    <source>
        <dbReference type="RuleBase" id="RU363041"/>
    </source>
</evidence>
<evidence type="ECO:0000256" key="4">
    <source>
        <dbReference type="ARBA" id="ARBA00023136"/>
    </source>
</evidence>
<feature type="transmembrane region" description="Helical" evidence="5">
    <location>
        <begin position="186"/>
        <end position="205"/>
    </location>
</feature>
<comment type="similarity">
    <text evidence="5">Belongs to the 4-toluene sulfonate uptake permease (TSUP) (TC 2.A.102) family.</text>
</comment>
<evidence type="ECO:0000313" key="6">
    <source>
        <dbReference type="EMBL" id="RHX79250.1"/>
    </source>
</evidence>
<name>A0ABX9M1N0_9LEPT</name>
<dbReference type="PANTHER" id="PTHR43701">
    <property type="entry name" value="MEMBRANE TRANSPORTER PROTEIN MJ0441-RELATED"/>
    <property type="match status" value="1"/>
</dbReference>
<comment type="caution">
    <text evidence="6">The sequence shown here is derived from an EMBL/GenBank/DDBJ whole genome shotgun (WGS) entry which is preliminary data.</text>
</comment>
<dbReference type="PANTHER" id="PTHR43701:SF2">
    <property type="entry name" value="MEMBRANE TRANSPORTER PROTEIN YJNA-RELATED"/>
    <property type="match status" value="1"/>
</dbReference>
<organism evidence="6 7">
    <name type="scientific">Leptospira yasudae</name>
    <dbReference type="NCBI Taxonomy" id="2202201"/>
    <lineage>
        <taxon>Bacteria</taxon>
        <taxon>Pseudomonadati</taxon>
        <taxon>Spirochaetota</taxon>
        <taxon>Spirochaetia</taxon>
        <taxon>Leptospirales</taxon>
        <taxon>Leptospiraceae</taxon>
        <taxon>Leptospira</taxon>
    </lineage>
</organism>
<sequence>MLILGYITSFLMGTSIGLIGAGGSILMVPILFYFFGQDAIQATTNSLFVVGVTALIGALLNAKKGNIDGKIGILFALPSFIGIYIARRFLLPVLPNSFDSYFGIVLTKSLLVMIVFATAMIFSAWGMIRTSVSSGESSLNSAKSVPWTTIGLKGLFVGLITGFVGAGGGFLIIPALVLLLKFSIGVAIGTSLAIIAANSLFGFAISFSTAQTEVCPLLLTICALGIGGMVFGQILSSRVKEQSLKKGFGYFVFTIASLILLDQGFRL</sequence>
<dbReference type="Pfam" id="PF01925">
    <property type="entry name" value="TauE"/>
    <property type="match status" value="1"/>
</dbReference>
<evidence type="ECO:0000256" key="3">
    <source>
        <dbReference type="ARBA" id="ARBA00022989"/>
    </source>
</evidence>
<reference evidence="7" key="1">
    <citation type="submission" date="2018-05" db="EMBL/GenBank/DDBJ databases">
        <title>Leptospira yasudae sp. nov. and Leptospira stimsonii sp. nov., two pathogenic species of the genus Leptospira isolated from environmental sources.</title>
        <authorList>
            <person name="Casanovas-Massana A."/>
            <person name="Hamond C."/>
            <person name="Santos L.A."/>
            <person name="Hacker K.P."/>
            <person name="Balassiano I."/>
            <person name="Medeiros M.A."/>
            <person name="Reis M.G."/>
            <person name="Ko A.I."/>
            <person name="Wunder E.A."/>
        </authorList>
    </citation>
    <scope>NUCLEOTIDE SEQUENCE [LARGE SCALE GENOMIC DNA]</scope>
    <source>
        <strain evidence="7">B21</strain>
    </source>
</reference>
<keyword evidence="2 5" id="KW-0812">Transmembrane</keyword>
<dbReference type="EMBL" id="QHCR01000006">
    <property type="protein sequence ID" value="RHX79250.1"/>
    <property type="molecule type" value="Genomic_DNA"/>
</dbReference>
<keyword evidence="3 5" id="KW-1133">Transmembrane helix</keyword>
<accession>A0ABX9M1N0</accession>
<proteinExistence type="inferred from homology"/>
<dbReference type="InterPro" id="IPR051598">
    <property type="entry name" value="TSUP/Inactive_protease-like"/>
</dbReference>
<dbReference type="Proteomes" id="UP000285569">
    <property type="component" value="Unassembled WGS sequence"/>
</dbReference>
<reference evidence="6 7" key="2">
    <citation type="journal article" date="2020" name="Int. J. Syst. Evol. Microbiol.">
        <title>Leptospira yasudae sp. nov. and Leptospira stimsonii sp. nov., two new species of the pathogenic group isolated from environmental sources.</title>
        <authorList>
            <person name="Casanovas-Massana A."/>
            <person name="Hamond C."/>
            <person name="Santos L.A."/>
            <person name="de Oliveira D."/>
            <person name="Hacker K.P."/>
            <person name="Balassiano I."/>
            <person name="Costa F."/>
            <person name="Medeiros M.A."/>
            <person name="Reis M.G."/>
            <person name="Ko A.I."/>
            <person name="Wunder E.A."/>
        </authorList>
    </citation>
    <scope>NUCLEOTIDE SEQUENCE [LARGE SCALE GENOMIC DNA]</scope>
    <source>
        <strain evidence="6 7">B21</strain>
    </source>
</reference>
<feature type="transmembrane region" description="Helical" evidence="5">
    <location>
        <begin position="155"/>
        <end position="179"/>
    </location>
</feature>
<comment type="subcellular location">
    <subcellularLocation>
        <location evidence="5">Cell membrane</location>
        <topology evidence="5">Multi-pass membrane protein</topology>
    </subcellularLocation>
    <subcellularLocation>
        <location evidence="1">Membrane</location>
        <topology evidence="1">Multi-pass membrane protein</topology>
    </subcellularLocation>
</comment>
<keyword evidence="4 5" id="KW-0472">Membrane</keyword>
<keyword evidence="7" id="KW-1185">Reference proteome</keyword>
<protein>
    <recommendedName>
        <fullName evidence="5">Probable membrane transporter protein</fullName>
    </recommendedName>
</protein>
<dbReference type="RefSeq" id="WP_118956839.1">
    <property type="nucleotide sequence ID" value="NZ_QHCR01000006.1"/>
</dbReference>
<evidence type="ECO:0000313" key="7">
    <source>
        <dbReference type="Proteomes" id="UP000285569"/>
    </source>
</evidence>
<dbReference type="InterPro" id="IPR002781">
    <property type="entry name" value="TM_pro_TauE-like"/>
</dbReference>
<evidence type="ECO:0000256" key="2">
    <source>
        <dbReference type="ARBA" id="ARBA00022692"/>
    </source>
</evidence>
<evidence type="ECO:0000256" key="1">
    <source>
        <dbReference type="ARBA" id="ARBA00004141"/>
    </source>
</evidence>
<gene>
    <name evidence="6" type="ORF">DLM77_15070</name>
</gene>
<feature type="transmembrane region" description="Helical" evidence="5">
    <location>
        <begin position="6"/>
        <end position="35"/>
    </location>
</feature>
<feature type="transmembrane region" description="Helical" evidence="5">
    <location>
        <begin position="247"/>
        <end position="265"/>
    </location>
</feature>
<feature type="transmembrane region" description="Helical" evidence="5">
    <location>
        <begin position="72"/>
        <end position="90"/>
    </location>
</feature>
<feature type="transmembrane region" description="Helical" evidence="5">
    <location>
        <begin position="42"/>
        <end position="60"/>
    </location>
</feature>
<feature type="transmembrane region" description="Helical" evidence="5">
    <location>
        <begin position="102"/>
        <end position="128"/>
    </location>
</feature>
<feature type="transmembrane region" description="Helical" evidence="5">
    <location>
        <begin position="217"/>
        <end position="235"/>
    </location>
</feature>
<keyword evidence="5" id="KW-1003">Cell membrane</keyword>